<protein>
    <submittedName>
        <fullName evidence="2">Uncharacterized protein</fullName>
    </submittedName>
</protein>
<name>A0A392VN32_9FABA</name>
<reference evidence="2 3" key="1">
    <citation type="journal article" date="2018" name="Front. Plant Sci.">
        <title>Red Clover (Trifolium pratense) and Zigzag Clover (T. medium) - A Picture of Genomic Similarities and Differences.</title>
        <authorList>
            <person name="Dluhosova J."/>
            <person name="Istvanek J."/>
            <person name="Nedelnik J."/>
            <person name="Repkova J."/>
        </authorList>
    </citation>
    <scope>NUCLEOTIDE SEQUENCE [LARGE SCALE GENOMIC DNA]</scope>
    <source>
        <strain evidence="3">cv. 10/8</strain>
        <tissue evidence="2">Leaf</tissue>
    </source>
</reference>
<evidence type="ECO:0000313" key="2">
    <source>
        <dbReference type="EMBL" id="MCI88883.1"/>
    </source>
</evidence>
<keyword evidence="1" id="KW-0472">Membrane</keyword>
<feature type="transmembrane region" description="Helical" evidence="1">
    <location>
        <begin position="12"/>
        <end position="30"/>
    </location>
</feature>
<keyword evidence="1" id="KW-1133">Transmembrane helix</keyword>
<keyword evidence="1" id="KW-0812">Transmembrane</keyword>
<sequence>MSQTRINSIAHSLGFAVGTLPFLYLGVPIFN</sequence>
<feature type="non-terminal residue" evidence="2">
    <location>
        <position position="31"/>
    </location>
</feature>
<proteinExistence type="predicted"/>
<accession>A0A392VN32</accession>
<dbReference type="EMBL" id="LXQA011204706">
    <property type="protein sequence ID" value="MCI88883.1"/>
    <property type="molecule type" value="Genomic_DNA"/>
</dbReference>
<comment type="caution">
    <text evidence="2">The sequence shown here is derived from an EMBL/GenBank/DDBJ whole genome shotgun (WGS) entry which is preliminary data.</text>
</comment>
<dbReference type="AlphaFoldDB" id="A0A392VN32"/>
<keyword evidence="3" id="KW-1185">Reference proteome</keyword>
<organism evidence="2 3">
    <name type="scientific">Trifolium medium</name>
    <dbReference type="NCBI Taxonomy" id="97028"/>
    <lineage>
        <taxon>Eukaryota</taxon>
        <taxon>Viridiplantae</taxon>
        <taxon>Streptophyta</taxon>
        <taxon>Embryophyta</taxon>
        <taxon>Tracheophyta</taxon>
        <taxon>Spermatophyta</taxon>
        <taxon>Magnoliopsida</taxon>
        <taxon>eudicotyledons</taxon>
        <taxon>Gunneridae</taxon>
        <taxon>Pentapetalae</taxon>
        <taxon>rosids</taxon>
        <taxon>fabids</taxon>
        <taxon>Fabales</taxon>
        <taxon>Fabaceae</taxon>
        <taxon>Papilionoideae</taxon>
        <taxon>50 kb inversion clade</taxon>
        <taxon>NPAAA clade</taxon>
        <taxon>Hologalegina</taxon>
        <taxon>IRL clade</taxon>
        <taxon>Trifolieae</taxon>
        <taxon>Trifolium</taxon>
    </lineage>
</organism>
<evidence type="ECO:0000313" key="3">
    <source>
        <dbReference type="Proteomes" id="UP000265520"/>
    </source>
</evidence>
<dbReference type="Proteomes" id="UP000265520">
    <property type="component" value="Unassembled WGS sequence"/>
</dbReference>
<evidence type="ECO:0000256" key="1">
    <source>
        <dbReference type="SAM" id="Phobius"/>
    </source>
</evidence>